<dbReference type="AlphaFoldDB" id="A0A383RHB3"/>
<evidence type="ECO:0000256" key="2">
    <source>
        <dbReference type="ARBA" id="ARBA00022448"/>
    </source>
</evidence>
<feature type="transmembrane region" description="Helical" evidence="7">
    <location>
        <begin position="20"/>
        <end position="44"/>
    </location>
</feature>
<keyword evidence="5 7" id="KW-1133">Transmembrane helix</keyword>
<dbReference type="CDD" id="cd06261">
    <property type="entry name" value="TM_PBP2"/>
    <property type="match status" value="1"/>
</dbReference>
<keyword evidence="6 7" id="KW-0472">Membrane</keyword>
<gene>
    <name evidence="9" type="ORF">PBLR_14078</name>
</gene>
<proteinExistence type="inferred from homology"/>
<evidence type="ECO:0000313" key="9">
    <source>
        <dbReference type="EMBL" id="SYX85656.1"/>
    </source>
</evidence>
<feature type="transmembrane region" description="Helical" evidence="7">
    <location>
        <begin position="124"/>
        <end position="144"/>
    </location>
</feature>
<dbReference type="PANTHER" id="PTHR43744:SF1">
    <property type="entry name" value="BINDING-PROTEIN-DEPENDENT TRANSPORT SYSTEMS INNER MEMBRANE COMPONENT"/>
    <property type="match status" value="1"/>
</dbReference>
<keyword evidence="3" id="KW-1003">Cell membrane</keyword>
<keyword evidence="2 7" id="KW-0813">Transport</keyword>
<accession>A0A383RHB3</accession>
<dbReference type="RefSeq" id="WP_138187499.1">
    <property type="nucleotide sequence ID" value="NZ_LS992241.1"/>
</dbReference>
<evidence type="ECO:0000256" key="3">
    <source>
        <dbReference type="ARBA" id="ARBA00022475"/>
    </source>
</evidence>
<keyword evidence="4 7" id="KW-0812">Transmembrane</keyword>
<feature type="transmembrane region" description="Helical" evidence="7">
    <location>
        <begin position="212"/>
        <end position="237"/>
    </location>
</feature>
<feature type="domain" description="ABC transmembrane type-1" evidence="8">
    <location>
        <begin position="89"/>
        <end position="281"/>
    </location>
</feature>
<dbReference type="InterPro" id="IPR035906">
    <property type="entry name" value="MetI-like_sf"/>
</dbReference>
<dbReference type="GO" id="GO:0005886">
    <property type="term" value="C:plasma membrane"/>
    <property type="evidence" value="ECO:0007669"/>
    <property type="project" value="UniProtKB-SubCell"/>
</dbReference>
<comment type="subcellular location">
    <subcellularLocation>
        <location evidence="1 7">Cell membrane</location>
        <topology evidence="1 7">Multi-pass membrane protein</topology>
    </subcellularLocation>
</comment>
<comment type="similarity">
    <text evidence="7">Belongs to the binding-protein-dependent transport system permease family.</text>
</comment>
<feature type="transmembrane region" description="Helical" evidence="7">
    <location>
        <begin position="88"/>
        <end position="112"/>
    </location>
</feature>
<evidence type="ECO:0000256" key="6">
    <source>
        <dbReference type="ARBA" id="ARBA00023136"/>
    </source>
</evidence>
<reference evidence="10" key="1">
    <citation type="submission" date="2018-08" db="EMBL/GenBank/DDBJ databases">
        <authorList>
            <person name="Chevrot R."/>
        </authorList>
    </citation>
    <scope>NUCLEOTIDE SEQUENCE [LARGE SCALE GENOMIC DNA]</scope>
</reference>
<dbReference type="Gene3D" id="1.10.3720.10">
    <property type="entry name" value="MetI-like"/>
    <property type="match status" value="1"/>
</dbReference>
<feature type="transmembrane region" description="Helical" evidence="7">
    <location>
        <begin position="156"/>
        <end position="174"/>
    </location>
</feature>
<dbReference type="Pfam" id="PF00528">
    <property type="entry name" value="BPD_transp_1"/>
    <property type="match status" value="1"/>
</dbReference>
<dbReference type="GO" id="GO:0055085">
    <property type="term" value="P:transmembrane transport"/>
    <property type="evidence" value="ECO:0007669"/>
    <property type="project" value="InterPro"/>
</dbReference>
<dbReference type="PROSITE" id="PS50928">
    <property type="entry name" value="ABC_TM1"/>
    <property type="match status" value="1"/>
</dbReference>
<feature type="transmembrane region" description="Helical" evidence="7">
    <location>
        <begin position="257"/>
        <end position="280"/>
    </location>
</feature>
<name>A0A383RHB3_PAEAL</name>
<evidence type="ECO:0000256" key="4">
    <source>
        <dbReference type="ARBA" id="ARBA00022692"/>
    </source>
</evidence>
<evidence type="ECO:0000256" key="7">
    <source>
        <dbReference type="RuleBase" id="RU363032"/>
    </source>
</evidence>
<sequence>MGRTFRWKLRIGRKVNRSRVGDVFLFLFLSCIGVFMAMPLVFVINNAFKPINEILQFPPNFFVRNPTFNNFADLFHLMSGTWVPFSRYIFNTLFIAFVGTALHVIIASLAAYPLAKKKFPGKGILFTVVVLSLMFSATVTQITNYMTMSWLGLVDTYWAIILPAVGSSLGLYLMKQFMEQVPDALLEAAQLDGCSEWRIFWSIVMPIVKPAWLTLIIFSFQGLWNVGGAGGAGSLFLYSETLKTLDYAFSQILAGGIIRTGPSMAATLILISVPITIFIITQSNVLQTMSTSGMKD</sequence>
<evidence type="ECO:0000256" key="5">
    <source>
        <dbReference type="ARBA" id="ARBA00022989"/>
    </source>
</evidence>
<protein>
    <submittedName>
        <fullName evidence="9">Binding-protein-dependent transport systems inner membrane component</fullName>
    </submittedName>
</protein>
<dbReference type="Proteomes" id="UP000304148">
    <property type="component" value="Chromosome"/>
</dbReference>
<dbReference type="EMBL" id="LS992241">
    <property type="protein sequence ID" value="SYX85656.1"/>
    <property type="molecule type" value="Genomic_DNA"/>
</dbReference>
<dbReference type="PANTHER" id="PTHR43744">
    <property type="entry name" value="ABC TRANSPORTER PERMEASE PROTEIN MG189-RELATED-RELATED"/>
    <property type="match status" value="1"/>
</dbReference>
<dbReference type="InterPro" id="IPR000515">
    <property type="entry name" value="MetI-like"/>
</dbReference>
<evidence type="ECO:0000313" key="10">
    <source>
        <dbReference type="Proteomes" id="UP000304148"/>
    </source>
</evidence>
<organism evidence="9 10">
    <name type="scientific">Paenibacillus alvei</name>
    <name type="common">Bacillus alvei</name>
    <dbReference type="NCBI Taxonomy" id="44250"/>
    <lineage>
        <taxon>Bacteria</taxon>
        <taxon>Bacillati</taxon>
        <taxon>Bacillota</taxon>
        <taxon>Bacilli</taxon>
        <taxon>Bacillales</taxon>
        <taxon>Paenibacillaceae</taxon>
        <taxon>Paenibacillus</taxon>
    </lineage>
</organism>
<dbReference type="SUPFAM" id="SSF161098">
    <property type="entry name" value="MetI-like"/>
    <property type="match status" value="1"/>
</dbReference>
<evidence type="ECO:0000256" key="1">
    <source>
        <dbReference type="ARBA" id="ARBA00004651"/>
    </source>
</evidence>
<evidence type="ECO:0000259" key="8">
    <source>
        <dbReference type="PROSITE" id="PS50928"/>
    </source>
</evidence>